<name>A0A4V2PGY0_9GAMM</name>
<evidence type="ECO:0000313" key="9">
    <source>
        <dbReference type="Proteomes" id="UP000295707"/>
    </source>
</evidence>
<dbReference type="AlphaFoldDB" id="A0A4V2PGY0"/>
<evidence type="ECO:0000256" key="3">
    <source>
        <dbReference type="ARBA" id="ARBA00023015"/>
    </source>
</evidence>
<protein>
    <submittedName>
        <fullName evidence="8">PAS domain S-box-containing protein</fullName>
    </submittedName>
</protein>
<evidence type="ECO:0000313" key="8">
    <source>
        <dbReference type="EMBL" id="TCK18536.1"/>
    </source>
</evidence>
<dbReference type="PROSITE" id="PS50112">
    <property type="entry name" value="PAS"/>
    <property type="match status" value="1"/>
</dbReference>
<keyword evidence="9" id="KW-1185">Reference proteome</keyword>
<dbReference type="InterPro" id="IPR003593">
    <property type="entry name" value="AAA+_ATPase"/>
</dbReference>
<keyword evidence="5" id="KW-0804">Transcription</keyword>
<dbReference type="InterPro" id="IPR002197">
    <property type="entry name" value="HTH_Fis"/>
</dbReference>
<evidence type="ECO:0000259" key="7">
    <source>
        <dbReference type="PROSITE" id="PS50112"/>
    </source>
</evidence>
<dbReference type="FunFam" id="3.40.50.300:FF:000006">
    <property type="entry name" value="DNA-binding transcriptional regulator NtrC"/>
    <property type="match status" value="1"/>
</dbReference>
<dbReference type="GO" id="GO:0006355">
    <property type="term" value="P:regulation of DNA-templated transcription"/>
    <property type="evidence" value="ECO:0007669"/>
    <property type="project" value="InterPro"/>
</dbReference>
<evidence type="ECO:0000256" key="1">
    <source>
        <dbReference type="ARBA" id="ARBA00022741"/>
    </source>
</evidence>
<comment type="caution">
    <text evidence="8">The sequence shown here is derived from an EMBL/GenBank/DDBJ whole genome shotgun (WGS) entry which is preliminary data.</text>
</comment>
<dbReference type="PROSITE" id="PS00688">
    <property type="entry name" value="SIGMA54_INTERACT_3"/>
    <property type="match status" value="1"/>
</dbReference>
<evidence type="ECO:0000256" key="2">
    <source>
        <dbReference type="ARBA" id="ARBA00022840"/>
    </source>
</evidence>
<reference evidence="8 9" key="1">
    <citation type="submission" date="2019-03" db="EMBL/GenBank/DDBJ databases">
        <title>Genomic Encyclopedia of Type Strains, Phase IV (KMG-IV): sequencing the most valuable type-strain genomes for metagenomic binning, comparative biology and taxonomic classification.</title>
        <authorList>
            <person name="Goeker M."/>
        </authorList>
    </citation>
    <scope>NUCLEOTIDE SEQUENCE [LARGE SCALE GENOMIC DNA]</scope>
    <source>
        <strain evidence="8 9">DSM 19610</strain>
    </source>
</reference>
<dbReference type="PROSITE" id="PS00675">
    <property type="entry name" value="SIGMA54_INTERACT_1"/>
    <property type="match status" value="1"/>
</dbReference>
<keyword evidence="4" id="KW-0238">DNA-binding</keyword>
<dbReference type="Pfam" id="PF02954">
    <property type="entry name" value="HTH_8"/>
    <property type="match status" value="1"/>
</dbReference>
<dbReference type="EMBL" id="SMFX01000001">
    <property type="protein sequence ID" value="TCK18536.1"/>
    <property type="molecule type" value="Genomic_DNA"/>
</dbReference>
<dbReference type="Pfam" id="PF00158">
    <property type="entry name" value="Sigma54_activat"/>
    <property type="match status" value="1"/>
</dbReference>
<dbReference type="InterPro" id="IPR058031">
    <property type="entry name" value="AAA_lid_NorR"/>
</dbReference>
<dbReference type="PRINTS" id="PR01590">
    <property type="entry name" value="HTHFIS"/>
</dbReference>
<dbReference type="InterPro" id="IPR035965">
    <property type="entry name" value="PAS-like_dom_sf"/>
</dbReference>
<keyword evidence="1" id="KW-0547">Nucleotide-binding</keyword>
<dbReference type="GO" id="GO:0005524">
    <property type="term" value="F:ATP binding"/>
    <property type="evidence" value="ECO:0007669"/>
    <property type="project" value="UniProtKB-KW"/>
</dbReference>
<dbReference type="SUPFAM" id="SSF46689">
    <property type="entry name" value="Homeodomain-like"/>
    <property type="match status" value="1"/>
</dbReference>
<dbReference type="PROSITE" id="PS50045">
    <property type="entry name" value="SIGMA54_INTERACT_4"/>
    <property type="match status" value="1"/>
</dbReference>
<proteinExistence type="predicted"/>
<dbReference type="Gene3D" id="3.30.450.20">
    <property type="entry name" value="PAS domain"/>
    <property type="match status" value="1"/>
</dbReference>
<dbReference type="Pfam" id="PF25601">
    <property type="entry name" value="AAA_lid_14"/>
    <property type="match status" value="1"/>
</dbReference>
<keyword evidence="2" id="KW-0067">ATP-binding</keyword>
<organism evidence="8 9">
    <name type="scientific">Thiogranum longum</name>
    <dbReference type="NCBI Taxonomy" id="1537524"/>
    <lineage>
        <taxon>Bacteria</taxon>
        <taxon>Pseudomonadati</taxon>
        <taxon>Pseudomonadota</taxon>
        <taxon>Gammaproteobacteria</taxon>
        <taxon>Chromatiales</taxon>
        <taxon>Ectothiorhodospiraceae</taxon>
        <taxon>Thiogranum</taxon>
    </lineage>
</organism>
<dbReference type="SUPFAM" id="SSF55785">
    <property type="entry name" value="PYP-like sensor domain (PAS domain)"/>
    <property type="match status" value="1"/>
</dbReference>
<dbReference type="NCBIfam" id="TIGR00229">
    <property type="entry name" value="sensory_box"/>
    <property type="match status" value="1"/>
</dbReference>
<dbReference type="InterPro" id="IPR000014">
    <property type="entry name" value="PAS"/>
</dbReference>
<dbReference type="RefSeq" id="WP_132972435.1">
    <property type="nucleotide sequence ID" value="NZ_SMFX01000001.1"/>
</dbReference>
<dbReference type="InterPro" id="IPR027417">
    <property type="entry name" value="P-loop_NTPase"/>
</dbReference>
<dbReference type="PANTHER" id="PTHR32071">
    <property type="entry name" value="TRANSCRIPTIONAL REGULATORY PROTEIN"/>
    <property type="match status" value="1"/>
</dbReference>
<dbReference type="CDD" id="cd00009">
    <property type="entry name" value="AAA"/>
    <property type="match status" value="1"/>
</dbReference>
<dbReference type="OrthoDB" id="9804019at2"/>
<evidence type="ECO:0000256" key="4">
    <source>
        <dbReference type="ARBA" id="ARBA00023125"/>
    </source>
</evidence>
<dbReference type="InterPro" id="IPR025943">
    <property type="entry name" value="Sigma_54_int_dom_ATP-bd_2"/>
</dbReference>
<dbReference type="InterPro" id="IPR025944">
    <property type="entry name" value="Sigma_54_int_dom_CS"/>
</dbReference>
<dbReference type="InterPro" id="IPR009057">
    <property type="entry name" value="Homeodomain-like_sf"/>
</dbReference>
<dbReference type="Gene3D" id="1.10.10.60">
    <property type="entry name" value="Homeodomain-like"/>
    <property type="match status" value="1"/>
</dbReference>
<evidence type="ECO:0000259" key="6">
    <source>
        <dbReference type="PROSITE" id="PS50045"/>
    </source>
</evidence>
<feature type="domain" description="Sigma-54 factor interaction" evidence="6">
    <location>
        <begin position="140"/>
        <end position="369"/>
    </location>
</feature>
<feature type="domain" description="PAS" evidence="7">
    <location>
        <begin position="3"/>
        <end position="45"/>
    </location>
</feature>
<evidence type="ECO:0000256" key="5">
    <source>
        <dbReference type="ARBA" id="ARBA00023163"/>
    </source>
</evidence>
<gene>
    <name evidence="8" type="ORF">DFR30_1814</name>
</gene>
<dbReference type="SUPFAM" id="SSF52540">
    <property type="entry name" value="P-loop containing nucleoside triphosphate hydrolases"/>
    <property type="match status" value="1"/>
</dbReference>
<dbReference type="SMART" id="SM00382">
    <property type="entry name" value="AAA"/>
    <property type="match status" value="1"/>
</dbReference>
<dbReference type="InterPro" id="IPR025662">
    <property type="entry name" value="Sigma_54_int_dom_ATP-bd_1"/>
</dbReference>
<dbReference type="Gene3D" id="3.40.50.300">
    <property type="entry name" value="P-loop containing nucleotide triphosphate hydrolases"/>
    <property type="match status" value="1"/>
</dbReference>
<dbReference type="GO" id="GO:0043565">
    <property type="term" value="F:sequence-specific DNA binding"/>
    <property type="evidence" value="ECO:0007669"/>
    <property type="project" value="InterPro"/>
</dbReference>
<accession>A0A4V2PGY0</accession>
<dbReference type="InterPro" id="IPR002078">
    <property type="entry name" value="Sigma_54_int"/>
</dbReference>
<dbReference type="Gene3D" id="1.10.8.60">
    <property type="match status" value="1"/>
</dbReference>
<sequence>MKTLEQFAPLMDAVIAHIHEGVILTDYKGKILFHNPAADELLGFTDFDSVSDIQACTGIDLQKSLTTAANSSLAMDHLPVGRHHFEQRITRNGKTRFLEVNTSTVPVPGKPSPVHLMVMSDITDRRRLQAVLNDERSAGLITQDPHMIEISVMMEQIASTCASVLLQGESGTGKSLIARMVHEMSDRSSEPLVEINCAAIPDALLESELFGHVKGAFTGATQDRKGRLQSAHGGTLFLDEISELPLHLQPKLLKALEEQTFQMVGSDKNINVDVRIIVASNQNLRELVDAGDFRADLYYRLAVIPVEIPALRERPGDIPLLVHYICDQLVSRGYPDNIECDYDAMQMMMNYPWPGNVRELNNAVEHGMILARNGRVSPDCLPFDIRHHRNNCEVRTRTNTASTESDPHKKEILDALAVTNGNRAKAARNLGIDRSTLWRRMHRLNLI</sequence>
<keyword evidence="3" id="KW-0805">Transcription regulation</keyword>
<dbReference type="PROSITE" id="PS00676">
    <property type="entry name" value="SIGMA54_INTERACT_2"/>
    <property type="match status" value="1"/>
</dbReference>
<dbReference type="Proteomes" id="UP000295707">
    <property type="component" value="Unassembled WGS sequence"/>
</dbReference>